<proteinExistence type="predicted"/>
<dbReference type="AlphaFoldDB" id="A0A0F9DNS2"/>
<gene>
    <name evidence="1" type="ORF">LCGC14_2524160</name>
</gene>
<reference evidence="1" key="1">
    <citation type="journal article" date="2015" name="Nature">
        <title>Complex archaea that bridge the gap between prokaryotes and eukaryotes.</title>
        <authorList>
            <person name="Spang A."/>
            <person name="Saw J.H."/>
            <person name="Jorgensen S.L."/>
            <person name="Zaremba-Niedzwiedzka K."/>
            <person name="Martijn J."/>
            <person name="Lind A.E."/>
            <person name="van Eijk R."/>
            <person name="Schleper C."/>
            <person name="Guy L."/>
            <person name="Ettema T.J."/>
        </authorList>
    </citation>
    <scope>NUCLEOTIDE SEQUENCE</scope>
</reference>
<name>A0A0F9DNS2_9ZZZZ</name>
<sequence length="398" mass="45628">MNFSKKILVIAFTMVITTNIFAKEKEESNDESQEIANCDPCVNETKSEFDRGYPICEDTFKKGYNAAGRIDVCGKIDTFVTASFIYWEVLSDQIDIGVLESNATSNDRNIQILKFDEDYEPGFKVGFGTHFKHDNWDIFAEYTRLHGSENTSLDIDLQDSTSAYRDFWFIDHLLVSTADRFTTPIQSNWKMHLDKIDLELARSYYIGTNLVFRPFAGGSAHWLDQNYGHQFSFLPNLADPNIIISNNLSLNNDSWALGPRFGLNMNWFFFKNFRLFGRGSIDIMFASNKISGSHVVTAIGAFGPINPSLNPNLIKDKKYIVRDVEDFSIGLGWGSYFRSDKWHFDLTASYEVQRYSHTNYMSSYDQTFGSTQFQDFTKQVKPGDLFLHGLTVSARFDF</sequence>
<protein>
    <submittedName>
        <fullName evidence="1">Uncharacterized protein</fullName>
    </submittedName>
</protein>
<dbReference type="EMBL" id="LAZR01040792">
    <property type="protein sequence ID" value="KKL13598.1"/>
    <property type="molecule type" value="Genomic_DNA"/>
</dbReference>
<organism evidence="1">
    <name type="scientific">marine sediment metagenome</name>
    <dbReference type="NCBI Taxonomy" id="412755"/>
    <lineage>
        <taxon>unclassified sequences</taxon>
        <taxon>metagenomes</taxon>
        <taxon>ecological metagenomes</taxon>
    </lineage>
</organism>
<dbReference type="Pfam" id="PF05150">
    <property type="entry name" value="Legionella_OMP"/>
    <property type="match status" value="1"/>
</dbReference>
<accession>A0A0F9DNS2</accession>
<evidence type="ECO:0000313" key="1">
    <source>
        <dbReference type="EMBL" id="KKL13598.1"/>
    </source>
</evidence>
<comment type="caution">
    <text evidence="1">The sequence shown here is derived from an EMBL/GenBank/DDBJ whole genome shotgun (WGS) entry which is preliminary data.</text>
</comment>
<dbReference type="InterPro" id="IPR007825">
    <property type="entry name" value="Major_OMP_Legionella"/>
</dbReference>